<comment type="caution">
    <text evidence="2">The sequence shown here is derived from an EMBL/GenBank/DDBJ whole genome shotgun (WGS) entry which is preliminary data.</text>
</comment>
<keyword evidence="1" id="KW-1133">Transmembrane helix</keyword>
<dbReference type="AlphaFoldDB" id="A0A0F9USC7"/>
<sequence length="150" mass="16225">MVQEIKGWHVFGVFAAAFSVIIAVNLTLAFNAVHSFPGLEVKNSYVASQSFDVDRKAQEALGWEVSATVTQGVLRVAVLREGEPQEPQVTSAVFGRATSVANDQTPAFVFDGQALVAPVVAGPGNWNLRLKLRDAEGTLFQQRVIVKVKE</sequence>
<dbReference type="EMBL" id="LAZR01000077">
    <property type="protein sequence ID" value="KKN94579.1"/>
    <property type="molecule type" value="Genomic_DNA"/>
</dbReference>
<keyword evidence="1" id="KW-0472">Membrane</keyword>
<dbReference type="Pfam" id="PF05751">
    <property type="entry name" value="FixH"/>
    <property type="match status" value="1"/>
</dbReference>
<reference evidence="2" key="1">
    <citation type="journal article" date="2015" name="Nature">
        <title>Complex archaea that bridge the gap between prokaryotes and eukaryotes.</title>
        <authorList>
            <person name="Spang A."/>
            <person name="Saw J.H."/>
            <person name="Jorgensen S.L."/>
            <person name="Zaremba-Niedzwiedzka K."/>
            <person name="Martijn J."/>
            <person name="Lind A.E."/>
            <person name="van Eijk R."/>
            <person name="Schleper C."/>
            <person name="Guy L."/>
            <person name="Ettema T.J."/>
        </authorList>
    </citation>
    <scope>NUCLEOTIDE SEQUENCE</scope>
</reference>
<feature type="transmembrane region" description="Helical" evidence="1">
    <location>
        <begin position="12"/>
        <end position="33"/>
    </location>
</feature>
<accession>A0A0F9USC7</accession>
<protein>
    <recommendedName>
        <fullName evidence="3">Nitrogen fixation protein FixH</fullName>
    </recommendedName>
</protein>
<proteinExistence type="predicted"/>
<keyword evidence="1" id="KW-0812">Transmembrane</keyword>
<evidence type="ECO:0008006" key="3">
    <source>
        <dbReference type="Google" id="ProtNLM"/>
    </source>
</evidence>
<evidence type="ECO:0000313" key="2">
    <source>
        <dbReference type="EMBL" id="KKN94579.1"/>
    </source>
</evidence>
<name>A0A0F9USC7_9ZZZZ</name>
<organism evidence="2">
    <name type="scientific">marine sediment metagenome</name>
    <dbReference type="NCBI Taxonomy" id="412755"/>
    <lineage>
        <taxon>unclassified sequences</taxon>
        <taxon>metagenomes</taxon>
        <taxon>ecological metagenomes</taxon>
    </lineage>
</organism>
<dbReference type="InterPro" id="IPR008620">
    <property type="entry name" value="FixH"/>
</dbReference>
<gene>
    <name evidence="2" type="ORF">LCGC14_0186550</name>
</gene>
<evidence type="ECO:0000256" key="1">
    <source>
        <dbReference type="SAM" id="Phobius"/>
    </source>
</evidence>